<proteinExistence type="predicted"/>
<evidence type="ECO:0000313" key="3">
    <source>
        <dbReference type="Proteomes" id="UP000831607"/>
    </source>
</evidence>
<evidence type="ECO:0000259" key="1">
    <source>
        <dbReference type="Pfam" id="PF13635"/>
    </source>
</evidence>
<name>A0ABY4AIC1_9BURK</name>
<dbReference type="EMBL" id="CP063982">
    <property type="protein sequence ID" value="UOD50037.1"/>
    <property type="molecule type" value="Genomic_DNA"/>
</dbReference>
<accession>A0ABY4AIC1</accession>
<gene>
    <name evidence="2" type="ORF">DHf2319_11435</name>
</gene>
<feature type="domain" description="DUF4143" evidence="1">
    <location>
        <begin position="5"/>
        <end position="69"/>
    </location>
</feature>
<protein>
    <submittedName>
        <fullName evidence="2">DUF4143 domain-containing protein</fullName>
    </submittedName>
</protein>
<reference evidence="2 3" key="1">
    <citation type="submission" date="2020-11" db="EMBL/GenBank/DDBJ databases">
        <title>Algicoccus daihaiensis sp.nov., isolated from Daihai Lake in Inner Mongolia.</title>
        <authorList>
            <person name="Kai J."/>
        </authorList>
    </citation>
    <scope>NUCLEOTIDE SEQUENCE [LARGE SCALE GENOMIC DNA]</scope>
    <source>
        <strain evidence="3">f23</strain>
    </source>
</reference>
<organism evidence="2 3">
    <name type="scientific">Orrella daihaiensis</name>
    <dbReference type="NCBI Taxonomy" id="2782176"/>
    <lineage>
        <taxon>Bacteria</taxon>
        <taxon>Pseudomonadati</taxon>
        <taxon>Pseudomonadota</taxon>
        <taxon>Betaproteobacteria</taxon>
        <taxon>Burkholderiales</taxon>
        <taxon>Alcaligenaceae</taxon>
        <taxon>Orrella</taxon>
    </lineage>
</organism>
<evidence type="ECO:0000313" key="2">
    <source>
        <dbReference type="EMBL" id="UOD50037.1"/>
    </source>
</evidence>
<dbReference type="Proteomes" id="UP000831607">
    <property type="component" value="Chromosome"/>
</dbReference>
<keyword evidence="3" id="KW-1185">Reference proteome</keyword>
<dbReference type="Pfam" id="PF13635">
    <property type="entry name" value="DUF4143"/>
    <property type="match status" value="1"/>
</dbReference>
<dbReference type="InterPro" id="IPR025420">
    <property type="entry name" value="DUF4143"/>
</dbReference>
<dbReference type="RefSeq" id="WP_243478432.1">
    <property type="nucleotide sequence ID" value="NZ_CP063982.1"/>
</dbReference>
<sequence length="72" mass="8064">MGSQVRDSGVVHALLHSKDYDELLGHAFCGKSWEGFVIENILNMLPSPVQAFFYRTTNGAEIDWVLELAPNK</sequence>